<evidence type="ECO:0000256" key="4">
    <source>
        <dbReference type="SAM" id="SignalP"/>
    </source>
</evidence>
<dbReference type="GO" id="GO:0005737">
    <property type="term" value="C:cytoplasm"/>
    <property type="evidence" value="ECO:0007669"/>
    <property type="project" value="UniProtKB-SubCell"/>
</dbReference>
<gene>
    <name evidence="8" type="ORF">BECKSD772D_GA0070982_100722</name>
    <name evidence="7" type="ORF">BECKSD772E_GA0070983_10138</name>
    <name evidence="6" type="ORF">BECKSD772F_GA0070984_100823</name>
</gene>
<evidence type="ECO:0000313" key="6">
    <source>
        <dbReference type="EMBL" id="VFK36989.1"/>
    </source>
</evidence>
<dbReference type="AlphaFoldDB" id="A0A450YKE9"/>
<evidence type="ECO:0000313" key="7">
    <source>
        <dbReference type="EMBL" id="VFK42002.1"/>
    </source>
</evidence>
<dbReference type="SUPFAM" id="SSF53474">
    <property type="entry name" value="alpha/beta-Hydrolases"/>
    <property type="match status" value="1"/>
</dbReference>
<sequence length="418" mass="46752">MNPFRFPFLSVLLLLLSVVAPAFAYDGIVTKKTFTMASYTTVGGKTISNVKIGWESYGTLNAAKDNVILITHPFSSNSHAAGKYASTDTSSGYWDAIIGSGKAIDTDRYYVISSDTLVNLRPYLDNVITTGPATKGPNGVEYGMNFPFVTIRDFVKVQKALLDSLGITSLHAVAGLSMGGKQAMEWGNAYPHMVKRIISVVSHAYSDPSLVGLFHLMESFIKLDPKWKNGNYYATGQPQDGLREARKLIIMIALDFQWFYEKYGRAWADGRKSARRNSFDEKYKIVADLDDGAREYIKNVDANHFLYLIKATQDYIVGHNGSLEEELAKIKAPILFIYSPNDLIVSADKACETVRMMRAIRDQAGNRAMVEFAKVEGNAGHMNSIYSIDQAAHRIKRFLNREPYETPRRRARRRDGCS</sequence>
<name>A0A450YKE9_9GAMM</name>
<feature type="active site" evidence="2 3">
    <location>
        <position position="342"/>
    </location>
</feature>
<feature type="signal peptide" evidence="4">
    <location>
        <begin position="1"/>
        <end position="24"/>
    </location>
</feature>
<dbReference type="EC" id="2.3.1.-" evidence="2"/>
<dbReference type="Gene3D" id="1.10.1740.110">
    <property type="match status" value="1"/>
</dbReference>
<dbReference type="NCBIfam" id="NF005262">
    <property type="entry name" value="PRK06765.1"/>
    <property type="match status" value="1"/>
</dbReference>
<evidence type="ECO:0000256" key="2">
    <source>
        <dbReference type="HAMAP-Rule" id="MF_00296"/>
    </source>
</evidence>
<dbReference type="PANTHER" id="PTHR32268:SF11">
    <property type="entry name" value="HOMOSERINE O-ACETYLTRANSFERASE"/>
    <property type="match status" value="1"/>
</dbReference>
<dbReference type="GO" id="GO:0009092">
    <property type="term" value="P:homoserine metabolic process"/>
    <property type="evidence" value="ECO:0007669"/>
    <property type="project" value="TreeGrafter"/>
</dbReference>
<comment type="caution">
    <text evidence="2">Lacks conserved residue(s) required for the propagation of feature annotation.</text>
</comment>
<keyword evidence="4" id="KW-0732">Signal</keyword>
<dbReference type="GO" id="GO:0009086">
    <property type="term" value="P:methionine biosynthetic process"/>
    <property type="evidence" value="ECO:0007669"/>
    <property type="project" value="TreeGrafter"/>
</dbReference>
<keyword evidence="2" id="KW-0028">Amino-acid biosynthesis</keyword>
<keyword evidence="1 2" id="KW-0808">Transferase</keyword>
<evidence type="ECO:0000256" key="3">
    <source>
        <dbReference type="PIRSR" id="PIRSR000443-1"/>
    </source>
</evidence>
<feature type="active site" evidence="3">
    <location>
        <position position="381"/>
    </location>
</feature>
<dbReference type="EMBL" id="CAADFU010000013">
    <property type="protein sequence ID" value="VFK42002.1"/>
    <property type="molecule type" value="Genomic_DNA"/>
</dbReference>
<dbReference type="InterPro" id="IPR008220">
    <property type="entry name" value="HAT_MetX-like"/>
</dbReference>
<protein>
    <recommendedName>
        <fullName evidence="2">Probable acyltransferase</fullName>
        <ecNumber evidence="2">2.3.1.-</ecNumber>
    </recommendedName>
</protein>
<evidence type="ECO:0000256" key="1">
    <source>
        <dbReference type="ARBA" id="ARBA00022679"/>
    </source>
</evidence>
<feature type="active site" description="Nucleophile" evidence="3">
    <location>
        <position position="177"/>
    </location>
</feature>
<dbReference type="HAMAP" id="MF_00296">
    <property type="entry name" value="MetX_acyltransf"/>
    <property type="match status" value="1"/>
</dbReference>
<dbReference type="PIRSF" id="PIRSF000443">
    <property type="entry name" value="Homoser_Ac_trans"/>
    <property type="match status" value="1"/>
</dbReference>
<dbReference type="InterPro" id="IPR029058">
    <property type="entry name" value="AB_hydrolase_fold"/>
</dbReference>
<organism evidence="7">
    <name type="scientific">Candidatus Kentrum sp. SD</name>
    <dbReference type="NCBI Taxonomy" id="2126332"/>
    <lineage>
        <taxon>Bacteria</taxon>
        <taxon>Pseudomonadati</taxon>
        <taxon>Pseudomonadota</taxon>
        <taxon>Gammaproteobacteria</taxon>
        <taxon>Candidatus Kentrum</taxon>
    </lineage>
</organism>
<dbReference type="InterPro" id="IPR000073">
    <property type="entry name" value="AB_hydrolase_1"/>
</dbReference>
<dbReference type="EMBL" id="CAADFR010000008">
    <property type="protein sequence ID" value="VFK36989.1"/>
    <property type="molecule type" value="Genomic_DNA"/>
</dbReference>
<comment type="subcellular location">
    <subcellularLocation>
        <location evidence="2">Cytoplasm</location>
    </subcellularLocation>
</comment>
<keyword evidence="2" id="KW-0963">Cytoplasm</keyword>
<dbReference type="Gene3D" id="3.40.50.1820">
    <property type="entry name" value="alpha/beta hydrolase"/>
    <property type="match status" value="1"/>
</dbReference>
<proteinExistence type="inferred from homology"/>
<evidence type="ECO:0000313" key="8">
    <source>
        <dbReference type="EMBL" id="VFK78115.1"/>
    </source>
</evidence>
<dbReference type="Pfam" id="PF00561">
    <property type="entry name" value="Abhydrolase_1"/>
    <property type="match status" value="1"/>
</dbReference>
<feature type="chain" id="PRO_5033823179" description="Probable acyltransferase" evidence="4">
    <location>
        <begin position="25"/>
        <end position="418"/>
    </location>
</feature>
<feature type="domain" description="AB hydrolase-1" evidence="5">
    <location>
        <begin position="145"/>
        <end position="353"/>
    </location>
</feature>
<comment type="subunit">
    <text evidence="2">Homodimer.</text>
</comment>
<accession>A0A450YKE9</accession>
<comment type="similarity">
    <text evidence="2">Belongs to the AB hydrolase superfamily. MetX family.</text>
</comment>
<evidence type="ECO:0000259" key="5">
    <source>
        <dbReference type="Pfam" id="PF00561"/>
    </source>
</evidence>
<dbReference type="EMBL" id="CAADHB010000007">
    <property type="protein sequence ID" value="VFK78115.1"/>
    <property type="molecule type" value="Genomic_DNA"/>
</dbReference>
<dbReference type="GO" id="GO:0004414">
    <property type="term" value="F:homoserine O-acetyltransferase activity"/>
    <property type="evidence" value="ECO:0007669"/>
    <property type="project" value="TreeGrafter"/>
</dbReference>
<reference evidence="7" key="1">
    <citation type="submission" date="2019-02" db="EMBL/GenBank/DDBJ databases">
        <authorList>
            <person name="Gruber-Vodicka R. H."/>
            <person name="Seah K. B. B."/>
        </authorList>
    </citation>
    <scope>NUCLEOTIDE SEQUENCE</scope>
    <source>
        <strain evidence="8">BECK_S127</strain>
        <strain evidence="7">BECK_S1320</strain>
        <strain evidence="6">BECK_S1321</strain>
    </source>
</reference>
<dbReference type="PANTHER" id="PTHR32268">
    <property type="entry name" value="HOMOSERINE O-ACETYLTRANSFERASE"/>
    <property type="match status" value="1"/>
</dbReference>
<keyword evidence="2" id="KW-0012">Acyltransferase</keyword>